<feature type="region of interest" description="Disordered" evidence="1">
    <location>
        <begin position="195"/>
        <end position="275"/>
    </location>
</feature>
<dbReference type="InterPro" id="IPR053836">
    <property type="entry name" value="Arc1-like_N"/>
</dbReference>
<keyword evidence="4" id="KW-1185">Reference proteome</keyword>
<comment type="caution">
    <text evidence="3">The sequence shown here is derived from an EMBL/GenBank/DDBJ whole genome shotgun (WGS) entry which is preliminary data.</text>
</comment>
<dbReference type="GO" id="GO:0005634">
    <property type="term" value="C:nucleus"/>
    <property type="evidence" value="ECO:0007669"/>
    <property type="project" value="TreeGrafter"/>
</dbReference>
<dbReference type="GO" id="GO:0005737">
    <property type="term" value="C:cytoplasm"/>
    <property type="evidence" value="ECO:0007669"/>
    <property type="project" value="TreeGrafter"/>
</dbReference>
<dbReference type="SUPFAM" id="SSF47616">
    <property type="entry name" value="GST C-terminal domain-like"/>
    <property type="match status" value="1"/>
</dbReference>
<evidence type="ECO:0000313" key="4">
    <source>
        <dbReference type="Proteomes" id="UP001212841"/>
    </source>
</evidence>
<evidence type="ECO:0000313" key="3">
    <source>
        <dbReference type="EMBL" id="KAJ3053473.1"/>
    </source>
</evidence>
<dbReference type="EMBL" id="JADGJD010000204">
    <property type="protein sequence ID" value="KAJ3053473.1"/>
    <property type="molecule type" value="Genomic_DNA"/>
</dbReference>
<evidence type="ECO:0000259" key="2">
    <source>
        <dbReference type="Pfam" id="PF21972"/>
    </source>
</evidence>
<dbReference type="Proteomes" id="UP001212841">
    <property type="component" value="Unassembled WGS sequence"/>
</dbReference>
<name>A0AAD5SHD1_9FUNG</name>
<dbReference type="PANTHER" id="PTHR44490">
    <property type="entry name" value="EUKARYOTIC TRANSLATION ELONGATION FACTOR 1 EPSILON-1"/>
    <property type="match status" value="1"/>
</dbReference>
<dbReference type="PANTHER" id="PTHR44490:SF1">
    <property type="entry name" value="EUKARYOTIC TRANSLATION ELONGATION FACTOR 1 EPSILON-1"/>
    <property type="match status" value="1"/>
</dbReference>
<evidence type="ECO:0000256" key="1">
    <source>
        <dbReference type="SAM" id="MobiDB-lite"/>
    </source>
</evidence>
<gene>
    <name evidence="3" type="ORF">HK097_004187</name>
</gene>
<accession>A0AAD5SHD1</accession>
<dbReference type="Pfam" id="PF21972">
    <property type="entry name" value="Arc1p_N_like"/>
    <property type="match status" value="1"/>
</dbReference>
<sequence>MTAAATSTVKHPKGDVAVAVVASLLSQELEKQGVRVETRQQVADPKVAPEATLPSGETVSGPATVSEYLIKASGGHADWLGASDIEKAEVQQWTLYSATGLAQDLAKEDEAAVTAALKSLNDHLATRTFFASNHLTLADLSIYATIYHSFAKLQRASRLSLANLTRFFDLVQHLVHELTPTSPLSLLPIDLEAPPEAKPVEEKKDKKAASADAPADGKKAKADKGGEKKKDEKPGGKEEKKAEGGKKESKSKEKKGKSAEALLNEAPAGVEKTAEISDLEKTIKEKGDLVKKLKTEGGDFAPALADLIAAKKKLTEVVNAALKK</sequence>
<dbReference type="GO" id="GO:0017101">
    <property type="term" value="C:aminoacyl-tRNA synthetase multienzyme complex"/>
    <property type="evidence" value="ECO:0007669"/>
    <property type="project" value="InterPro"/>
</dbReference>
<organism evidence="3 4">
    <name type="scientific">Rhizophlyctis rosea</name>
    <dbReference type="NCBI Taxonomy" id="64517"/>
    <lineage>
        <taxon>Eukaryota</taxon>
        <taxon>Fungi</taxon>
        <taxon>Fungi incertae sedis</taxon>
        <taxon>Chytridiomycota</taxon>
        <taxon>Chytridiomycota incertae sedis</taxon>
        <taxon>Chytridiomycetes</taxon>
        <taxon>Rhizophlyctidales</taxon>
        <taxon>Rhizophlyctidaceae</taxon>
        <taxon>Rhizophlyctis</taxon>
    </lineage>
</organism>
<dbReference type="Gene3D" id="1.20.1050.130">
    <property type="match status" value="1"/>
</dbReference>
<feature type="compositionally biased region" description="Basic and acidic residues" evidence="1">
    <location>
        <begin position="198"/>
        <end position="251"/>
    </location>
</feature>
<protein>
    <recommendedName>
        <fullName evidence="2">Nuclear-export cofactor Arc1-like N-terminal domain-containing protein</fullName>
    </recommendedName>
</protein>
<dbReference type="InterPro" id="IPR042450">
    <property type="entry name" value="EEF1E1"/>
</dbReference>
<reference evidence="3" key="1">
    <citation type="submission" date="2020-05" db="EMBL/GenBank/DDBJ databases">
        <title>Phylogenomic resolution of chytrid fungi.</title>
        <authorList>
            <person name="Stajich J.E."/>
            <person name="Amses K."/>
            <person name="Simmons R."/>
            <person name="Seto K."/>
            <person name="Myers J."/>
            <person name="Bonds A."/>
            <person name="Quandt C.A."/>
            <person name="Barry K."/>
            <person name="Liu P."/>
            <person name="Grigoriev I."/>
            <person name="Longcore J.E."/>
            <person name="James T.Y."/>
        </authorList>
    </citation>
    <scope>NUCLEOTIDE SEQUENCE</scope>
    <source>
        <strain evidence="3">JEL0318</strain>
    </source>
</reference>
<proteinExistence type="predicted"/>
<dbReference type="AlphaFoldDB" id="A0AAD5SHD1"/>
<feature type="domain" description="Nuclear-export cofactor Arc1-like N-terminal" evidence="2">
    <location>
        <begin position="86"/>
        <end position="174"/>
    </location>
</feature>
<dbReference type="InterPro" id="IPR036282">
    <property type="entry name" value="Glutathione-S-Trfase_C_sf"/>
</dbReference>